<feature type="region of interest" description="Disordered" evidence="1">
    <location>
        <begin position="28"/>
        <end position="60"/>
    </location>
</feature>
<keyword evidence="4" id="KW-1185">Reference proteome</keyword>
<evidence type="ECO:0000256" key="1">
    <source>
        <dbReference type="SAM" id="MobiDB-lite"/>
    </source>
</evidence>
<name>G8NX48_GRAMM</name>
<dbReference type="KEGG" id="gma:AciX8_2345"/>
<feature type="chain" id="PRO_5003512131" evidence="2">
    <location>
        <begin position="28"/>
        <end position="75"/>
    </location>
</feature>
<dbReference type="Proteomes" id="UP000007113">
    <property type="component" value="Chromosome"/>
</dbReference>
<evidence type="ECO:0000313" key="4">
    <source>
        <dbReference type="Proteomes" id="UP000007113"/>
    </source>
</evidence>
<feature type="signal peptide" evidence="2">
    <location>
        <begin position="1"/>
        <end position="27"/>
    </location>
</feature>
<reference evidence="3 4" key="1">
    <citation type="submission" date="2011-11" db="EMBL/GenBank/DDBJ databases">
        <title>Complete sequence of Granulicella mallensis MP5ACTX8.</title>
        <authorList>
            <consortium name="US DOE Joint Genome Institute"/>
            <person name="Lucas S."/>
            <person name="Copeland A."/>
            <person name="Lapidus A."/>
            <person name="Cheng J.-F."/>
            <person name="Goodwin L."/>
            <person name="Pitluck S."/>
            <person name="Peters L."/>
            <person name="Lu M."/>
            <person name="Detter J.C."/>
            <person name="Han C."/>
            <person name="Tapia R."/>
            <person name="Land M."/>
            <person name="Hauser L."/>
            <person name="Kyrpides N."/>
            <person name="Ivanova N."/>
            <person name="Mikhailova N."/>
            <person name="Pagani I."/>
            <person name="Rawat S."/>
            <person name="Mannisto M."/>
            <person name="Haggblom M."/>
            <person name="Woyke T."/>
        </authorList>
    </citation>
    <scope>NUCLEOTIDE SEQUENCE [LARGE SCALE GENOMIC DNA]</scope>
    <source>
        <strain evidence="4">ATCC BAA-1857 / DSM 23137 / MP5ACTX8</strain>
    </source>
</reference>
<proteinExistence type="predicted"/>
<organism evidence="3 4">
    <name type="scientific">Granulicella mallensis (strain ATCC BAA-1857 / DSM 23137 / MP5ACTX8)</name>
    <dbReference type="NCBI Taxonomy" id="682795"/>
    <lineage>
        <taxon>Bacteria</taxon>
        <taxon>Pseudomonadati</taxon>
        <taxon>Acidobacteriota</taxon>
        <taxon>Terriglobia</taxon>
        <taxon>Terriglobales</taxon>
        <taxon>Acidobacteriaceae</taxon>
        <taxon>Granulicella</taxon>
    </lineage>
</organism>
<evidence type="ECO:0000256" key="2">
    <source>
        <dbReference type="SAM" id="SignalP"/>
    </source>
</evidence>
<gene>
    <name evidence="3" type="ordered locus">AciX8_2345</name>
</gene>
<protein>
    <submittedName>
        <fullName evidence="3">Uncharacterized protein</fullName>
    </submittedName>
</protein>
<keyword evidence="2" id="KW-0732">Signal</keyword>
<accession>G8NX48</accession>
<dbReference type="HOGENOM" id="CLU_2665956_0_0_0"/>
<sequence precursor="true">MFNSNVRKSVLALILLALVMPMGRAFAQSAPSTTKPSASAPVVGGTDPEPQVVGGTDPEPQINTMQMILILLHLA</sequence>
<dbReference type="RefSeq" id="WP_014265540.1">
    <property type="nucleotide sequence ID" value="NC_016631.1"/>
</dbReference>
<evidence type="ECO:0000313" key="3">
    <source>
        <dbReference type="EMBL" id="AEU36662.1"/>
    </source>
</evidence>
<dbReference type="AlphaFoldDB" id="G8NX48"/>
<feature type="compositionally biased region" description="Low complexity" evidence="1">
    <location>
        <begin position="28"/>
        <end position="41"/>
    </location>
</feature>
<dbReference type="EMBL" id="CP003130">
    <property type="protein sequence ID" value="AEU36662.1"/>
    <property type="molecule type" value="Genomic_DNA"/>
</dbReference>
<dbReference type="STRING" id="682795.AciX8_2345"/>